<dbReference type="GO" id="GO:0005524">
    <property type="term" value="F:ATP binding"/>
    <property type="evidence" value="ECO:0007669"/>
    <property type="project" value="UniProtKB-KW"/>
</dbReference>
<dbReference type="OrthoDB" id="1275048at2759"/>
<dbReference type="Gene3D" id="3.40.50.300">
    <property type="entry name" value="P-loop containing nucleotide triphosphate hydrolases"/>
    <property type="match status" value="1"/>
</dbReference>
<dbReference type="AlphaFoldDB" id="A0A1S3XDH2"/>
<dbReference type="PANTHER" id="PTHR23155:SF1152">
    <property type="entry name" value="AAA+ ATPASE DOMAIN-CONTAINING PROTEIN"/>
    <property type="match status" value="1"/>
</dbReference>
<dbReference type="Proteomes" id="UP000790787">
    <property type="component" value="Chromosome 23"/>
</dbReference>
<dbReference type="GO" id="GO:0005737">
    <property type="term" value="C:cytoplasm"/>
    <property type="evidence" value="ECO:0007669"/>
    <property type="project" value="UniProtKB-SubCell"/>
</dbReference>
<keyword evidence="4" id="KW-0963">Cytoplasm</keyword>
<organism evidence="11 12">
    <name type="scientific">Nicotiana tabacum</name>
    <name type="common">Common tobacco</name>
    <dbReference type="NCBI Taxonomy" id="4097"/>
    <lineage>
        <taxon>Eukaryota</taxon>
        <taxon>Viridiplantae</taxon>
        <taxon>Streptophyta</taxon>
        <taxon>Embryophyta</taxon>
        <taxon>Tracheophyta</taxon>
        <taxon>Spermatophyta</taxon>
        <taxon>Magnoliopsida</taxon>
        <taxon>eudicotyledons</taxon>
        <taxon>Gunneridae</taxon>
        <taxon>Pentapetalae</taxon>
        <taxon>asterids</taxon>
        <taxon>lamiids</taxon>
        <taxon>Solanales</taxon>
        <taxon>Solanaceae</taxon>
        <taxon>Nicotianoideae</taxon>
        <taxon>Nicotianeae</taxon>
        <taxon>Nicotiana</taxon>
    </lineage>
</organism>
<evidence type="ECO:0000256" key="4">
    <source>
        <dbReference type="ARBA" id="ARBA00022490"/>
    </source>
</evidence>
<evidence type="ECO:0000256" key="3">
    <source>
        <dbReference type="ARBA" id="ARBA00008894"/>
    </source>
</evidence>
<keyword evidence="6" id="KW-0381">Hypersensitive response</keyword>
<dbReference type="Pfam" id="PF23598">
    <property type="entry name" value="LRR_14"/>
    <property type="match status" value="1"/>
</dbReference>
<comment type="similarity">
    <text evidence="3">Belongs to the disease resistance NB-LRR family.</text>
</comment>
<dbReference type="InterPro" id="IPR027417">
    <property type="entry name" value="P-loop_NTPase"/>
</dbReference>
<evidence type="ECO:0000256" key="10">
    <source>
        <dbReference type="ARBA" id="ARBA00022840"/>
    </source>
</evidence>
<dbReference type="SUPFAM" id="SSF52540">
    <property type="entry name" value="P-loop containing nucleoside triphosphate hydrolases"/>
    <property type="match status" value="1"/>
</dbReference>
<dbReference type="Gene3D" id="1.20.5.4130">
    <property type="match status" value="1"/>
</dbReference>
<accession>A0A1S3XDH2</accession>
<dbReference type="InterPro" id="IPR032675">
    <property type="entry name" value="LRR_dom_sf"/>
</dbReference>
<dbReference type="InterPro" id="IPR044974">
    <property type="entry name" value="Disease_R_plants"/>
</dbReference>
<dbReference type="GO" id="GO:0043531">
    <property type="term" value="F:ADP binding"/>
    <property type="evidence" value="ECO:0007669"/>
    <property type="project" value="InterPro"/>
</dbReference>
<dbReference type="GeneID" id="107763978"/>
<dbReference type="RefSeq" id="XP_016437990.1">
    <property type="nucleotide sequence ID" value="XM_016582504.1"/>
</dbReference>
<proteinExistence type="inferred from homology"/>
<name>A0A1S3XDH2_TOBAC</name>
<dbReference type="Gene3D" id="1.10.8.430">
    <property type="entry name" value="Helical domain of apoptotic protease-activating factors"/>
    <property type="match status" value="1"/>
</dbReference>
<evidence type="ECO:0000256" key="7">
    <source>
        <dbReference type="ARBA" id="ARBA00022737"/>
    </source>
</evidence>
<evidence type="ECO:0000256" key="5">
    <source>
        <dbReference type="ARBA" id="ARBA00022614"/>
    </source>
</evidence>
<comment type="function">
    <text evidence="1">Confers resistance to late blight (Phytophthora infestans) races carrying the avirulence gene Avr1. Resistance proteins guard the plant against pathogens that contain an appropriate avirulence protein via an indirect interaction with this avirulence protein. That triggers a defense system including the hypersensitive response, which restricts the pathogen growth.</text>
</comment>
<gene>
    <name evidence="12" type="primary">LOC107763978</name>
</gene>
<dbReference type="KEGG" id="nta:107763978"/>
<evidence type="ECO:0000256" key="9">
    <source>
        <dbReference type="ARBA" id="ARBA00022821"/>
    </source>
</evidence>
<reference evidence="11" key="1">
    <citation type="journal article" date="2014" name="Nat. Commun.">
        <title>The tobacco genome sequence and its comparison with those of tomato and potato.</title>
        <authorList>
            <person name="Sierro N."/>
            <person name="Battey J.N."/>
            <person name="Ouadi S."/>
            <person name="Bakaher N."/>
            <person name="Bovet L."/>
            <person name="Willig A."/>
            <person name="Goepfert S."/>
            <person name="Peitsch M.C."/>
            <person name="Ivanov N.V."/>
        </authorList>
    </citation>
    <scope>NUCLEOTIDE SEQUENCE [LARGE SCALE GENOMIC DNA]</scope>
</reference>
<evidence type="ECO:0000313" key="11">
    <source>
        <dbReference type="Proteomes" id="UP000790787"/>
    </source>
</evidence>
<evidence type="ECO:0000256" key="1">
    <source>
        <dbReference type="ARBA" id="ARBA00002074"/>
    </source>
</evidence>
<dbReference type="PANTHER" id="PTHR23155">
    <property type="entry name" value="DISEASE RESISTANCE PROTEIN RP"/>
    <property type="match status" value="1"/>
</dbReference>
<dbReference type="InterPro" id="IPR036388">
    <property type="entry name" value="WH-like_DNA-bd_sf"/>
</dbReference>
<dbReference type="STRING" id="4097.A0A1S3XDH2"/>
<keyword evidence="8" id="KW-0547">Nucleotide-binding</keyword>
<dbReference type="Gene3D" id="3.80.10.10">
    <property type="entry name" value="Ribonuclease Inhibitor"/>
    <property type="match status" value="1"/>
</dbReference>
<dbReference type="SMR" id="A0A1S3XDH2"/>
<evidence type="ECO:0000256" key="2">
    <source>
        <dbReference type="ARBA" id="ARBA00004496"/>
    </source>
</evidence>
<evidence type="ECO:0000313" key="12">
    <source>
        <dbReference type="RefSeq" id="XP_016437990.1"/>
    </source>
</evidence>
<comment type="subcellular location">
    <subcellularLocation>
        <location evidence="2">Cytoplasm</location>
    </subcellularLocation>
</comment>
<dbReference type="PRINTS" id="PR00364">
    <property type="entry name" value="DISEASERSIST"/>
</dbReference>
<evidence type="ECO:0000256" key="6">
    <source>
        <dbReference type="ARBA" id="ARBA00022667"/>
    </source>
</evidence>
<dbReference type="SUPFAM" id="SSF52058">
    <property type="entry name" value="L domain-like"/>
    <property type="match status" value="1"/>
</dbReference>
<dbReference type="InterPro" id="IPR002182">
    <property type="entry name" value="NB-ARC"/>
</dbReference>
<dbReference type="FunFam" id="1.10.10.10:FF:000322">
    <property type="entry name" value="Probable disease resistance protein At1g63360"/>
    <property type="match status" value="1"/>
</dbReference>
<dbReference type="InterPro" id="IPR042197">
    <property type="entry name" value="Apaf_helical"/>
</dbReference>
<dbReference type="PaxDb" id="4097-A0A1S3XDH2"/>
<dbReference type="InterPro" id="IPR055414">
    <property type="entry name" value="LRR_R13L4/SHOC2-like"/>
</dbReference>
<dbReference type="GO" id="GO:0009626">
    <property type="term" value="P:plant-type hypersensitive response"/>
    <property type="evidence" value="ECO:0007669"/>
    <property type="project" value="UniProtKB-KW"/>
</dbReference>
<sequence>MRKVDSLQEFLDSSDAEQMEILQAKVKHIANEAEDEVESQMKVVMDEQYDGLHQKETLESLFEILQRAIGNVDSLKEEVFKHSQNNNLQAGNSSLGDSSSPRLHASTLENDMVGYNIEQANMLSQLTRDSPELEVNAVTGLGGIGKSTFAKKIFAHPSVLSFFDIRGWITEEDLDKKNDSDLAVCLKQSLMGRRYLIVVDDIWSKIAWDEIRLCLPDDGKRSRVLLTTRDAEVAQYASSSKDPFKMHLLCPDDCWNLFQQKAFAGKGFPIEFEDVGKDVAKNCKGLPLMIAVVAKILSSKRTLEEWRKVAERVSSLAEVDAYQQCSGVLALSYNHLPSYLKGCFLYFGLFPKASEISMEKLIRLWIAEGLLKIKGMEGLEEVAASHLNYLIDKSLVIVSKGSMDGKIMTCMIHDLVHDFCLKEAGSQNLLYIVNTDIDGPLWVIPEGCRWVSQQSRGFYFHSRFPDLAYSKLRSFSVNSRTLILDVERCHFKLLRVLDLEKKIFNFPIAILDLVLLRYLALSISRSGQFPISKLLNLQTLIVGLTRIHANRSLPNGIWKLSQLRHLHFWRMYLDSSQTVSENEVKNLVLENIQTVSGLIPSCCTKEIFETIKKVKKLEIAGKAEEFHSEMGWYNNLKYLIELEALNVTVPPDFDSDPLPCLINPSPGSFPPNLKKLTLSRTCLPWNGMNILSKLPNLEVLELKDDAFSGVEWEITEMGFPKLKFLLLEDLYLRYWTASDDYFQCLECVCIRECTLLQEIPEGFADSVTLQLIELHNCRHPLVTFAKQIQEKHEELGNNMLKVYAFDSILQWKKEP</sequence>
<dbReference type="Pfam" id="PF00931">
    <property type="entry name" value="NB-ARC"/>
    <property type="match status" value="2"/>
</dbReference>
<reference evidence="12" key="2">
    <citation type="submission" date="2025-08" db="UniProtKB">
        <authorList>
            <consortium name="RefSeq"/>
        </authorList>
    </citation>
    <scope>IDENTIFICATION</scope>
</reference>
<evidence type="ECO:0000256" key="8">
    <source>
        <dbReference type="ARBA" id="ARBA00022741"/>
    </source>
</evidence>
<keyword evidence="9" id="KW-0611">Plant defense</keyword>
<keyword evidence="7" id="KW-0677">Repeat</keyword>
<protein>
    <submittedName>
        <fullName evidence="12">Late blight resistance protein homolog R1B-16</fullName>
    </submittedName>
</protein>
<dbReference type="InterPro" id="IPR058922">
    <property type="entry name" value="WHD_DRP"/>
</dbReference>
<keyword evidence="5" id="KW-0433">Leucine-rich repeat</keyword>
<dbReference type="OMA" id="GVEWEIT"/>
<keyword evidence="11" id="KW-1185">Reference proteome</keyword>
<dbReference type="Pfam" id="PF23559">
    <property type="entry name" value="WHD_DRP"/>
    <property type="match status" value="1"/>
</dbReference>
<dbReference type="Gene3D" id="1.10.10.10">
    <property type="entry name" value="Winged helix-like DNA-binding domain superfamily/Winged helix DNA-binding domain"/>
    <property type="match status" value="1"/>
</dbReference>
<keyword evidence="10" id="KW-0067">ATP-binding</keyword>